<dbReference type="GO" id="GO:0016651">
    <property type="term" value="F:oxidoreductase activity, acting on NAD(P)H"/>
    <property type="evidence" value="ECO:0007669"/>
    <property type="project" value="InterPro"/>
</dbReference>
<evidence type="ECO:0000259" key="4">
    <source>
        <dbReference type="Pfam" id="PF00329"/>
    </source>
</evidence>
<protein>
    <submittedName>
        <fullName evidence="5">NADH dehydrogenase subunit 9</fullName>
        <ecNumber evidence="5">1.6.5.3</ecNumber>
    </submittedName>
</protein>
<dbReference type="InterPro" id="IPR020396">
    <property type="entry name" value="NADH_UbQ_OxRdtase_CS"/>
</dbReference>
<feature type="domain" description="NADH:ubiquinone oxidoreductase 30kDa subunit" evidence="4">
    <location>
        <begin position="48"/>
        <end position="168"/>
    </location>
</feature>
<proteinExistence type="inferred from homology"/>
<gene>
    <name evidence="5" type="primary">nad9</name>
</gene>
<keyword evidence="5" id="KW-0560">Oxidoreductase</keyword>
<dbReference type="RefSeq" id="YP_009118055.1">
    <property type="nucleotide sequence ID" value="NC_026310.1"/>
</dbReference>
<accession>A0A0B5GCM7</accession>
<evidence type="ECO:0000313" key="5">
    <source>
        <dbReference type="EMBL" id="AJF22841.1"/>
    </source>
</evidence>
<dbReference type="AlphaFoldDB" id="A0A0B5GCM7"/>
<sequence length="211" mass="25216">MTEPVYNSNYVFRDLAKHFSTLHYYRVGGKYLLRAQEQHLIGADFSLRVTKQNLGSTILALKYDWYKQFHLCMDIIAYDQPGKVYRFTVIYYLLTLVFNSRITVITQTSELKALETMVMVYSSTNWSEREVWDMYGIMFLYHPDLRRILTDYGFSGFPLRKDFPLTGFKEVIYSDYNKNTEYRDVELSQEFRKTDYHKAWKPVKFWQVPGA</sequence>
<dbReference type="PANTHER" id="PTHR10884">
    <property type="entry name" value="NADH DEHYDROGENASE UBIQUINONE IRON-SULFUR PROTEIN 3"/>
    <property type="match status" value="1"/>
</dbReference>
<keyword evidence="2 3" id="KW-0813">Transport</keyword>
<evidence type="ECO:0000256" key="3">
    <source>
        <dbReference type="RuleBase" id="RU003456"/>
    </source>
</evidence>
<dbReference type="EMBL" id="KP165385">
    <property type="protein sequence ID" value="AJF22841.1"/>
    <property type="molecule type" value="Genomic_DNA"/>
</dbReference>
<dbReference type="SUPFAM" id="SSF143243">
    <property type="entry name" value="Nqo5-like"/>
    <property type="match status" value="1"/>
</dbReference>
<keyword evidence="3" id="KW-0520">NAD</keyword>
<name>A0A0B5GCM7_9EUKA</name>
<dbReference type="PROSITE" id="PS00542">
    <property type="entry name" value="COMPLEX1_30K"/>
    <property type="match status" value="1"/>
</dbReference>
<dbReference type="GO" id="GO:0008137">
    <property type="term" value="F:NADH dehydrogenase (ubiquinone) activity"/>
    <property type="evidence" value="ECO:0007669"/>
    <property type="project" value="InterPro"/>
</dbReference>
<reference evidence="5" key="1">
    <citation type="journal article" date="2014" name="Nucleic Acids Res.">
        <title>Widespread occurrence of organelle genome-encoded 5S rRNAs including permuted molecules.</title>
        <authorList>
            <person name="Valach M."/>
            <person name="Burger G."/>
            <person name="Gray M.W."/>
            <person name="Lang B.F."/>
        </authorList>
    </citation>
    <scope>NUCLEOTIDE SEQUENCE</scope>
    <source>
        <strain evidence="5">ATCC 50344</strain>
    </source>
</reference>
<geneLocation type="mitochondrion" evidence="5"/>
<dbReference type="InterPro" id="IPR037232">
    <property type="entry name" value="NADH_quin_OxRdtase_su_C/D-like"/>
</dbReference>
<dbReference type="Pfam" id="PF00329">
    <property type="entry name" value="Complex1_30kDa"/>
    <property type="match status" value="1"/>
</dbReference>
<comment type="similarity">
    <text evidence="1 3">Belongs to the complex I 30 kDa subunit family.</text>
</comment>
<dbReference type="EC" id="1.6.5.3" evidence="5"/>
<keyword evidence="3" id="KW-1278">Translocase</keyword>
<dbReference type="GeneID" id="22975957"/>
<evidence type="ECO:0000256" key="2">
    <source>
        <dbReference type="ARBA" id="ARBA00022448"/>
    </source>
</evidence>
<dbReference type="PANTHER" id="PTHR10884:SF14">
    <property type="entry name" value="NADH DEHYDROGENASE [UBIQUINONE] IRON-SULFUR PROTEIN 3, MITOCHONDRIAL"/>
    <property type="match status" value="1"/>
</dbReference>
<organism evidence="5">
    <name type="scientific">Paracercomonas marina</name>
    <dbReference type="NCBI Taxonomy" id="372086"/>
    <lineage>
        <taxon>Eukaryota</taxon>
        <taxon>Sar</taxon>
        <taxon>Rhizaria</taxon>
        <taxon>Cercozoa</taxon>
        <taxon>Cercomonadida</taxon>
        <taxon>Cercomonadidae</taxon>
        <taxon>Paracercomonas</taxon>
    </lineage>
</organism>
<dbReference type="Gene3D" id="3.30.460.80">
    <property type="entry name" value="NADH:ubiquinone oxidoreductase, 30kDa subunit"/>
    <property type="match status" value="1"/>
</dbReference>
<dbReference type="InterPro" id="IPR001268">
    <property type="entry name" value="NADH_UbQ_OxRdtase_30kDa_su"/>
</dbReference>
<keyword evidence="5" id="KW-0496">Mitochondrion</keyword>
<evidence type="ECO:0000256" key="1">
    <source>
        <dbReference type="ARBA" id="ARBA00007569"/>
    </source>
</evidence>